<name>A0AAV9NX42_9PEZI</name>
<protein>
    <submittedName>
        <fullName evidence="2">Uncharacterized protein</fullName>
    </submittedName>
</protein>
<dbReference type="EMBL" id="JAVRRT010000019">
    <property type="protein sequence ID" value="KAK5164549.1"/>
    <property type="molecule type" value="Genomic_DNA"/>
</dbReference>
<sequence length="271" mass="29285">MASNTVRRSSRLNPYDSNGREYLAGQLGCSRHDLEAWITSPTVQPHLRLWYQTCVSGARRFNDAIGWINSGENGYYYNPDGLDDDLLLMCLCEGSNITSSNEPGSALGLDTASYANTTAKTDDWNTQELWARTAWRIVQANNGQGQMFAELIEKHPVARYAFVIDLLCLAFHSIAFRGRASAYEGLINGVGVPDSSSPSSKTKGQAEVGVEEISRSGEGKEGSDAASATSQSSEDADMETDDHSSDGDFSDGTDATTVMAPSPERSTKNQG</sequence>
<organism evidence="2 3">
    <name type="scientific">Saxophila tyrrhenica</name>
    <dbReference type="NCBI Taxonomy" id="1690608"/>
    <lineage>
        <taxon>Eukaryota</taxon>
        <taxon>Fungi</taxon>
        <taxon>Dikarya</taxon>
        <taxon>Ascomycota</taxon>
        <taxon>Pezizomycotina</taxon>
        <taxon>Dothideomycetes</taxon>
        <taxon>Dothideomycetidae</taxon>
        <taxon>Mycosphaerellales</taxon>
        <taxon>Extremaceae</taxon>
        <taxon>Saxophila</taxon>
    </lineage>
</organism>
<comment type="caution">
    <text evidence="2">The sequence shown here is derived from an EMBL/GenBank/DDBJ whole genome shotgun (WGS) entry which is preliminary data.</text>
</comment>
<evidence type="ECO:0000313" key="3">
    <source>
        <dbReference type="Proteomes" id="UP001337655"/>
    </source>
</evidence>
<accession>A0AAV9NX42</accession>
<dbReference type="GeneID" id="89931085"/>
<feature type="region of interest" description="Disordered" evidence="1">
    <location>
        <begin position="190"/>
        <end position="271"/>
    </location>
</feature>
<reference evidence="2 3" key="1">
    <citation type="submission" date="2023-08" db="EMBL/GenBank/DDBJ databases">
        <title>Black Yeasts Isolated from many extreme environments.</title>
        <authorList>
            <person name="Coleine C."/>
            <person name="Stajich J.E."/>
            <person name="Selbmann L."/>
        </authorList>
    </citation>
    <scope>NUCLEOTIDE SEQUENCE [LARGE SCALE GENOMIC DNA]</scope>
    <source>
        <strain evidence="2 3">CCFEE 5935</strain>
    </source>
</reference>
<dbReference type="AlphaFoldDB" id="A0AAV9NX42"/>
<keyword evidence="3" id="KW-1185">Reference proteome</keyword>
<feature type="compositionally biased region" description="Basic and acidic residues" evidence="1">
    <location>
        <begin position="212"/>
        <end position="223"/>
    </location>
</feature>
<gene>
    <name evidence="2" type="ORF">LTR77_009755</name>
</gene>
<proteinExistence type="predicted"/>
<dbReference type="Proteomes" id="UP001337655">
    <property type="component" value="Unassembled WGS sequence"/>
</dbReference>
<evidence type="ECO:0000256" key="1">
    <source>
        <dbReference type="SAM" id="MobiDB-lite"/>
    </source>
</evidence>
<dbReference type="RefSeq" id="XP_064654797.1">
    <property type="nucleotide sequence ID" value="XM_064806981.1"/>
</dbReference>
<evidence type="ECO:0000313" key="2">
    <source>
        <dbReference type="EMBL" id="KAK5164549.1"/>
    </source>
</evidence>